<evidence type="ECO:0000313" key="4">
    <source>
        <dbReference type="EMBL" id="RSV02103.1"/>
    </source>
</evidence>
<reference evidence="4 6" key="3">
    <citation type="submission" date="2018-07" db="EMBL/GenBank/DDBJ databases">
        <title>Genomic and Epidemiologic Investigation of an Indolent Hospital Outbreak.</title>
        <authorList>
            <person name="Johnson R.C."/>
            <person name="Deming C."/>
            <person name="Conlan S."/>
            <person name="Zellmer C.J."/>
            <person name="Michelin A.V."/>
            <person name="Lee-Lin S."/>
            <person name="Thomas P.J."/>
            <person name="Park M."/>
            <person name="Weingarten R.A."/>
            <person name="Less J."/>
            <person name="Dekker J.P."/>
            <person name="Frank K.M."/>
            <person name="Musser K.A."/>
            <person name="Mcquiston J.R."/>
            <person name="Henderson D.K."/>
            <person name="Lau A.F."/>
            <person name="Palmore T.N."/>
            <person name="Segre J.A."/>
        </authorList>
    </citation>
    <scope>NUCLEOTIDE SEQUENCE [LARGE SCALE GENOMIC DNA]</scope>
    <source>
        <strain evidence="4 6">SK-NIH.Env10_0317</strain>
    </source>
</reference>
<proteinExistence type="predicted"/>
<feature type="compositionally biased region" description="Pro residues" evidence="1">
    <location>
        <begin position="308"/>
        <end position="320"/>
    </location>
</feature>
<feature type="compositionally biased region" description="Pro residues" evidence="1">
    <location>
        <begin position="261"/>
        <end position="271"/>
    </location>
</feature>
<keyword evidence="2" id="KW-0472">Membrane</keyword>
<evidence type="ECO:0000313" key="5">
    <source>
        <dbReference type="Proteomes" id="UP000185161"/>
    </source>
</evidence>
<feature type="transmembrane region" description="Helical" evidence="2">
    <location>
        <begin position="58"/>
        <end position="82"/>
    </location>
</feature>
<dbReference type="KEGG" id="skr:BRX40_19665"/>
<evidence type="ECO:0000313" key="3">
    <source>
        <dbReference type="EMBL" id="APR54334.1"/>
    </source>
</evidence>
<dbReference type="Proteomes" id="UP000185161">
    <property type="component" value="Chromosome"/>
</dbReference>
<dbReference type="Proteomes" id="UP000286681">
    <property type="component" value="Unassembled WGS sequence"/>
</dbReference>
<organism evidence="3 5">
    <name type="scientific">Sphingomonas koreensis</name>
    <dbReference type="NCBI Taxonomy" id="93064"/>
    <lineage>
        <taxon>Bacteria</taxon>
        <taxon>Pseudomonadati</taxon>
        <taxon>Pseudomonadota</taxon>
        <taxon>Alphaproteobacteria</taxon>
        <taxon>Sphingomonadales</taxon>
        <taxon>Sphingomonadaceae</taxon>
        <taxon>Sphingomonas</taxon>
    </lineage>
</organism>
<keyword evidence="2" id="KW-0812">Transmembrane</keyword>
<protein>
    <submittedName>
        <fullName evidence="3">Uncharacterized protein</fullName>
    </submittedName>
</protein>
<feature type="region of interest" description="Disordered" evidence="1">
    <location>
        <begin position="303"/>
        <end position="341"/>
    </location>
</feature>
<keyword evidence="5" id="KW-1185">Reference proteome</keyword>
<dbReference type="OrthoDB" id="7560213at2"/>
<dbReference type="EMBL" id="QQWO01000010">
    <property type="protein sequence ID" value="RSV02103.1"/>
    <property type="molecule type" value="Genomic_DNA"/>
</dbReference>
<feature type="region of interest" description="Disordered" evidence="1">
    <location>
        <begin position="255"/>
        <end position="280"/>
    </location>
</feature>
<gene>
    <name evidence="3" type="ORF">BRX40_19665</name>
    <name evidence="4" type="ORF">CA257_12995</name>
</gene>
<sequence length="353" mass="36620">MVAQDFVQRLTPNLALAGAGAAGVLATLATLVIPYGLLEDIVVTSGIAAFIPAAEPPLGATARICVGVFAGGVAALIAWFALSALLMWRDSRRVDEPGERMPVIRRADAHPDAPPRAPLLANRDLGAPFRAKGMVAEPEPIEADVHVAAAHSRETAEVRDLDLPELPPEPVIAMGSPAPLAETIPAVSIPPAAAETPPSVIPPAPQPLPADLDQPLSAFDPSAIRDVPLAPPPPLAPLARAPVKPVLAEGERFETFELTPPVRPAAPPQPPVRAESLAAPETDASVHALLDRLERGIARRVHHAPQAEPAPQPEPVPPAEPAAQVRNEAPEPAPPASGLEGALAALRKMAVRA</sequence>
<evidence type="ECO:0000256" key="1">
    <source>
        <dbReference type="SAM" id="MobiDB-lite"/>
    </source>
</evidence>
<evidence type="ECO:0000313" key="6">
    <source>
        <dbReference type="Proteomes" id="UP000286681"/>
    </source>
</evidence>
<keyword evidence="2" id="KW-1133">Transmembrane helix</keyword>
<feature type="transmembrane region" description="Helical" evidence="2">
    <location>
        <begin position="14"/>
        <end position="38"/>
    </location>
</feature>
<dbReference type="AlphaFoldDB" id="A0A1L6JEI4"/>
<reference evidence="3" key="1">
    <citation type="submission" date="2016-12" db="EMBL/GenBank/DDBJ databases">
        <title>Whole genome sequencing of Sphingomonas koreensis.</title>
        <authorList>
            <person name="Conlan S."/>
            <person name="Thomas P.J."/>
            <person name="Mullikin J."/>
            <person name="Palmore T.N."/>
            <person name="Frank K.M."/>
            <person name="Segre J.A."/>
        </authorList>
    </citation>
    <scope>NUCLEOTIDE SEQUENCE</scope>
    <source>
        <strain evidence="3">ABOJV</strain>
    </source>
</reference>
<evidence type="ECO:0000256" key="2">
    <source>
        <dbReference type="SAM" id="Phobius"/>
    </source>
</evidence>
<name>A0A1L6JEI4_9SPHN</name>
<dbReference type="RefSeq" id="WP_075152727.1">
    <property type="nucleotide sequence ID" value="NZ_CP018820.1"/>
</dbReference>
<accession>A0A1L6JEI4</accession>
<dbReference type="STRING" id="93064.BRX40_19665"/>
<dbReference type="EMBL" id="CP018820">
    <property type="protein sequence ID" value="APR54334.1"/>
    <property type="molecule type" value="Genomic_DNA"/>
</dbReference>
<dbReference type="GeneID" id="44134783"/>
<reference evidence="5" key="2">
    <citation type="submission" date="2016-12" db="EMBL/GenBank/DDBJ databases">
        <title>Whole genome sequencing of Sphingomonas sp. ABOJV.</title>
        <authorList>
            <person name="Conlan S."/>
            <person name="Thomas P.J."/>
            <person name="Mullikin J."/>
            <person name="Palmore T.N."/>
            <person name="Frank K.M."/>
            <person name="Segre J.A."/>
        </authorList>
    </citation>
    <scope>NUCLEOTIDE SEQUENCE [LARGE SCALE GENOMIC DNA]</scope>
    <source>
        <strain evidence="5">ABOJV</strain>
    </source>
</reference>